<sequence>MTTSRALGEERLAGLAQPSGLDQSAVAETLAEKLPGFVDSVSPAGWIDQALIRSRSTSLGLGELDVLSQTLDGFNDWLLVQHGLAQ</sequence>
<dbReference type="EMBL" id="JAMQAW010000007">
    <property type="protein sequence ID" value="MCM2388116.1"/>
    <property type="molecule type" value="Genomic_DNA"/>
</dbReference>
<keyword evidence="2" id="KW-1185">Reference proteome</keyword>
<protein>
    <submittedName>
        <fullName evidence="1">Uncharacterized protein</fullName>
    </submittedName>
</protein>
<accession>A0ABT0UIW5</accession>
<reference evidence="1" key="1">
    <citation type="submission" date="2022-06" db="EMBL/GenBank/DDBJ databases">
        <title>Genome public.</title>
        <authorList>
            <person name="Sun Q."/>
        </authorList>
    </citation>
    <scope>NUCLEOTIDE SEQUENCE</scope>
    <source>
        <strain evidence="1">CWNU-1</strain>
    </source>
</reference>
<evidence type="ECO:0000313" key="1">
    <source>
        <dbReference type="EMBL" id="MCM2388116.1"/>
    </source>
</evidence>
<evidence type="ECO:0000313" key="2">
    <source>
        <dbReference type="Proteomes" id="UP001431429"/>
    </source>
</evidence>
<proteinExistence type="predicted"/>
<organism evidence="1 2">
    <name type="scientific">Streptomyces albipurpureus</name>
    <dbReference type="NCBI Taxonomy" id="2897419"/>
    <lineage>
        <taxon>Bacteria</taxon>
        <taxon>Bacillati</taxon>
        <taxon>Actinomycetota</taxon>
        <taxon>Actinomycetes</taxon>
        <taxon>Kitasatosporales</taxon>
        <taxon>Streptomycetaceae</taxon>
        <taxon>Streptomyces</taxon>
    </lineage>
</organism>
<dbReference type="RefSeq" id="WP_250918474.1">
    <property type="nucleotide sequence ID" value="NZ_JAMQAW010000007.1"/>
</dbReference>
<comment type="caution">
    <text evidence="1">The sequence shown here is derived from an EMBL/GenBank/DDBJ whole genome shotgun (WGS) entry which is preliminary data.</text>
</comment>
<dbReference type="Proteomes" id="UP001431429">
    <property type="component" value="Unassembled WGS sequence"/>
</dbReference>
<dbReference type="SUPFAM" id="SSF140804">
    <property type="entry name" value="YidB-like"/>
    <property type="match status" value="1"/>
</dbReference>
<gene>
    <name evidence="1" type="ORF">NBG84_07270</name>
</gene>
<dbReference type="Gene3D" id="1.10.10.690">
    <property type="entry name" value="YidB-like"/>
    <property type="match status" value="1"/>
</dbReference>
<name>A0ABT0UIW5_9ACTN</name>
<dbReference type="InterPro" id="IPR027405">
    <property type="entry name" value="YidB-like"/>
</dbReference>